<dbReference type="InterPro" id="IPR002347">
    <property type="entry name" value="SDR_fam"/>
</dbReference>
<protein>
    <submittedName>
        <fullName evidence="5">Hydroxysteroid dehydrogenase-like protein 1-like 4</fullName>
    </submittedName>
</protein>
<evidence type="ECO:0000313" key="5">
    <source>
        <dbReference type="EMBL" id="KAG7153540.1"/>
    </source>
</evidence>
<comment type="similarity">
    <text evidence="4">Belongs to the short-chain dehydrogenases/reductases (SDR) family. 17-beta-HSD 3 subfamily.</text>
</comment>
<organism evidence="5 6">
    <name type="scientific">Homarus americanus</name>
    <name type="common">American lobster</name>
    <dbReference type="NCBI Taxonomy" id="6706"/>
    <lineage>
        <taxon>Eukaryota</taxon>
        <taxon>Metazoa</taxon>
        <taxon>Ecdysozoa</taxon>
        <taxon>Arthropoda</taxon>
        <taxon>Crustacea</taxon>
        <taxon>Multicrustacea</taxon>
        <taxon>Malacostraca</taxon>
        <taxon>Eumalacostraca</taxon>
        <taxon>Eucarida</taxon>
        <taxon>Decapoda</taxon>
        <taxon>Pleocyemata</taxon>
        <taxon>Astacidea</taxon>
        <taxon>Nephropoidea</taxon>
        <taxon>Nephropidae</taxon>
        <taxon>Homarus</taxon>
    </lineage>
</organism>
<dbReference type="EMBL" id="JAHLQT010046694">
    <property type="protein sequence ID" value="KAG7153540.1"/>
    <property type="molecule type" value="Genomic_DNA"/>
</dbReference>
<keyword evidence="3" id="KW-0496">Mitochondrion</keyword>
<gene>
    <name evidence="5" type="primary">Hsdl1-L 4</name>
    <name evidence="5" type="ORF">Hamer_G028239</name>
</gene>
<dbReference type="PANTHER" id="PTHR44889">
    <property type="entry name" value="INACTIVE HYDROXYSTEROID DEHYDROGENASE-LIKE PROTEIN 1"/>
    <property type="match status" value="1"/>
</dbReference>
<dbReference type="PANTHER" id="PTHR44889:SF1">
    <property type="entry name" value="INACTIVE HYDROXYSTEROID DEHYDROGENASE-LIKE PROTEIN 1"/>
    <property type="match status" value="1"/>
</dbReference>
<comment type="subcellular location">
    <subcellularLocation>
        <location evidence="1">Mitochondrion</location>
    </subcellularLocation>
</comment>
<name>A0A8J5J7M7_HOMAM</name>
<proteinExistence type="inferred from homology"/>
<dbReference type="SUPFAM" id="SSF51735">
    <property type="entry name" value="NAD(P)-binding Rossmann-fold domains"/>
    <property type="match status" value="1"/>
</dbReference>
<dbReference type="AlphaFoldDB" id="A0A8J5J7M7"/>
<sequence length="197" mass="21927">MLMGTDVATVGCQVLCNHSHSTWQQSLVHTSVRRTSTMFSEELLQGLEYGGKLLQGFGYVKDVFAVIGILYVVKVTTYLLHDVVTGVRTLFWSRLWDKRLVAKYGKWAEYAKKLAQGGMNIILISRTMEKLKKVETEIADEYGVETEVVQADFSQGRVIYEDIGKHLQDKEIGVLVNNVGGVANLPCLLGAKEPSSI</sequence>
<dbReference type="GO" id="GO:0005739">
    <property type="term" value="C:mitochondrion"/>
    <property type="evidence" value="ECO:0007669"/>
    <property type="project" value="UniProtKB-SubCell"/>
</dbReference>
<evidence type="ECO:0000256" key="4">
    <source>
        <dbReference type="ARBA" id="ARBA00038261"/>
    </source>
</evidence>
<evidence type="ECO:0000313" key="6">
    <source>
        <dbReference type="Proteomes" id="UP000747542"/>
    </source>
</evidence>
<comment type="caution">
    <text evidence="5">The sequence shown here is derived from an EMBL/GenBank/DDBJ whole genome shotgun (WGS) entry which is preliminary data.</text>
</comment>
<evidence type="ECO:0000256" key="3">
    <source>
        <dbReference type="ARBA" id="ARBA00023128"/>
    </source>
</evidence>
<dbReference type="Pfam" id="PF00106">
    <property type="entry name" value="adh_short"/>
    <property type="match status" value="1"/>
</dbReference>
<dbReference type="Proteomes" id="UP000747542">
    <property type="component" value="Unassembled WGS sequence"/>
</dbReference>
<keyword evidence="6" id="KW-1185">Reference proteome</keyword>
<dbReference type="InterPro" id="IPR052149">
    <property type="entry name" value="17-beta-HSD3-like"/>
</dbReference>
<accession>A0A8J5J7M7</accession>
<reference evidence="5" key="1">
    <citation type="journal article" date="2021" name="Sci. Adv.">
        <title>The American lobster genome reveals insights on longevity, neural, and immune adaptations.</title>
        <authorList>
            <person name="Polinski J.M."/>
            <person name="Zimin A.V."/>
            <person name="Clark K.F."/>
            <person name="Kohn A.B."/>
            <person name="Sadowski N."/>
            <person name="Timp W."/>
            <person name="Ptitsyn A."/>
            <person name="Khanna P."/>
            <person name="Romanova D.Y."/>
            <person name="Williams P."/>
            <person name="Greenwood S.J."/>
            <person name="Moroz L.L."/>
            <person name="Walt D.R."/>
            <person name="Bodnar A.G."/>
        </authorList>
    </citation>
    <scope>NUCLEOTIDE SEQUENCE</scope>
    <source>
        <strain evidence="5">GMGI-L3</strain>
    </source>
</reference>
<evidence type="ECO:0000256" key="1">
    <source>
        <dbReference type="ARBA" id="ARBA00004173"/>
    </source>
</evidence>
<dbReference type="Gene3D" id="3.40.50.720">
    <property type="entry name" value="NAD(P)-binding Rossmann-like Domain"/>
    <property type="match status" value="1"/>
</dbReference>
<keyword evidence="2" id="KW-0521">NADP</keyword>
<dbReference type="InterPro" id="IPR036291">
    <property type="entry name" value="NAD(P)-bd_dom_sf"/>
</dbReference>
<evidence type="ECO:0000256" key="2">
    <source>
        <dbReference type="ARBA" id="ARBA00022857"/>
    </source>
</evidence>